<feature type="compositionally biased region" description="Polar residues" evidence="1">
    <location>
        <begin position="690"/>
        <end position="699"/>
    </location>
</feature>
<dbReference type="EMBL" id="LSSL01000255">
    <property type="protein sequence ID" value="OLY85056.1"/>
    <property type="molecule type" value="Genomic_DNA"/>
</dbReference>
<comment type="caution">
    <text evidence="3">The sequence shown here is derived from an EMBL/GenBank/DDBJ whole genome shotgun (WGS) entry which is preliminary data.</text>
</comment>
<feature type="region of interest" description="Disordered" evidence="1">
    <location>
        <begin position="479"/>
        <end position="508"/>
    </location>
</feature>
<feature type="region of interest" description="Disordered" evidence="1">
    <location>
        <begin position="669"/>
        <end position="737"/>
    </location>
</feature>
<feature type="region of interest" description="Disordered" evidence="1">
    <location>
        <begin position="861"/>
        <end position="881"/>
    </location>
</feature>
<evidence type="ECO:0000256" key="1">
    <source>
        <dbReference type="SAM" id="MobiDB-lite"/>
    </source>
</evidence>
<gene>
    <name evidence="3" type="ORF">AYI68_g766</name>
</gene>
<accession>A0A1R0H7F4</accession>
<dbReference type="AlphaFoldDB" id="A0A1R0H7F4"/>
<protein>
    <submittedName>
        <fullName evidence="3">SAGA complex subunit spt20</fullName>
    </submittedName>
</protein>
<feature type="compositionally biased region" description="Polar residues" evidence="1">
    <location>
        <begin position="479"/>
        <end position="490"/>
    </location>
</feature>
<evidence type="ECO:0000313" key="4">
    <source>
        <dbReference type="Proteomes" id="UP000187455"/>
    </source>
</evidence>
<dbReference type="Proteomes" id="UP000187455">
    <property type="component" value="Unassembled WGS sequence"/>
</dbReference>
<feature type="compositionally biased region" description="Polar residues" evidence="1">
    <location>
        <begin position="749"/>
        <end position="760"/>
    </location>
</feature>
<reference evidence="3 4" key="1">
    <citation type="journal article" date="2016" name="Mol. Biol. Evol.">
        <title>Genome-Wide Survey of Gut Fungi (Harpellales) Reveals the First Horizontally Transferred Ubiquitin Gene from a Mosquito Host.</title>
        <authorList>
            <person name="Wang Y."/>
            <person name="White M.M."/>
            <person name="Kvist S."/>
            <person name="Moncalvo J.M."/>
        </authorList>
    </citation>
    <scope>NUCLEOTIDE SEQUENCE [LARGE SCALE GENOMIC DNA]</scope>
    <source>
        <strain evidence="3 4">ALG-7-W6</strain>
    </source>
</reference>
<dbReference type="InterPro" id="IPR046468">
    <property type="entry name" value="Spt20-like_SEP"/>
</dbReference>
<feature type="region of interest" description="Disordered" evidence="1">
    <location>
        <begin position="749"/>
        <end position="786"/>
    </location>
</feature>
<dbReference type="Pfam" id="PF12090">
    <property type="entry name" value="Spt20_SEP"/>
    <property type="match status" value="1"/>
</dbReference>
<feature type="compositionally biased region" description="Polar residues" evidence="1">
    <location>
        <begin position="724"/>
        <end position="734"/>
    </location>
</feature>
<dbReference type="OrthoDB" id="5595334at2759"/>
<proteinExistence type="predicted"/>
<feature type="compositionally biased region" description="Basic residues" evidence="1">
    <location>
        <begin position="708"/>
        <end position="720"/>
    </location>
</feature>
<feature type="compositionally biased region" description="Basic and acidic residues" evidence="1">
    <location>
        <begin position="632"/>
        <end position="643"/>
    </location>
</feature>
<dbReference type="STRING" id="133383.A0A1R0H7F4"/>
<name>A0A1R0H7F4_9FUNG</name>
<organism evidence="3 4">
    <name type="scientific">Smittium mucronatum</name>
    <dbReference type="NCBI Taxonomy" id="133383"/>
    <lineage>
        <taxon>Eukaryota</taxon>
        <taxon>Fungi</taxon>
        <taxon>Fungi incertae sedis</taxon>
        <taxon>Zoopagomycota</taxon>
        <taxon>Kickxellomycotina</taxon>
        <taxon>Harpellomycetes</taxon>
        <taxon>Harpellales</taxon>
        <taxon>Legeriomycetaceae</taxon>
        <taxon>Smittium</taxon>
    </lineage>
</organism>
<evidence type="ECO:0000313" key="3">
    <source>
        <dbReference type="EMBL" id="OLY85056.1"/>
    </source>
</evidence>
<feature type="compositionally biased region" description="Low complexity" evidence="1">
    <location>
        <begin position="863"/>
        <end position="877"/>
    </location>
</feature>
<evidence type="ECO:0000259" key="2">
    <source>
        <dbReference type="Pfam" id="PF12090"/>
    </source>
</evidence>
<feature type="non-terminal residue" evidence="3">
    <location>
        <position position="1139"/>
    </location>
</feature>
<sequence length="1139" mass="128512">MINTNDFDQSSDADSANEIIKNELNFLNNLNNENYIQSDSLMSDNSDEFEDVEMDLEDLINEEIKEQQFDTINSESLGLNPKIVSPNRDEKDKVDLENTSYEVIGNLSSNLEGAPETPIKITKLNTEKKSDFVQSKESIKENKNEAFLINQTHCPIGDVDLLKRYKLEPPSLLVHLYETHFKFEKQEGVFLYNDSTKFFFDALNEGRIPFELLEIISEIQVRLYEGCLIVDLYDYRKTEATDHNNSFTNFCWNSYNYSEKIPSNSLKKKQKNSKPKLSHWDSMNSIKNTFKQLENIYMKKTSSNYDINSTKELINKDNTVYNSQDKTVKLYRKIMRPSPETMHLDLLLMKKKFRATLSDINDVESKLLLLTEMDLDLNPSTDILLKKNALNYLNNEHFIPKKRRKYNQAEIEAEKNERKEKQKILKIMDKPDHHEFQPSFNRLGFSKEFYIKKEQNLFKPLEFSSNNLQDSSIISPGLTKVNNQIPNSRKNGTKKSKKSSFSTNHVSGNKTNQPFRIIRFSKSFSDHATYFTVAFYPPEPNKYVCRCILRIGTKVDTAIDGDSLEFFISNEALSEIYSSDVLFLFSIENIKLIYDSNPKEIEINEIDSISSLKKNDKSVQDLGSTISTQSKDSIDENITKEPKTSAADGNLKNTDTDVLSNNIISMDNQTSLLSPKNPKIPEHSLDSAILPSNTETPVISSAPVIKPVPKRKVGSKKNGKNSKTQNPSKINDPSINIPVDQALNHSKNQELNNNSNLTKLHTSDPIDSINKSAENDGSNLKSSYISSNTLNNSVDKISSNLENPKIQTNDISLNNGSPDSKLQNFSVNIPLIQKAQSDSHNHTIADNFSGNSAFVQQNDKNSEINSNHSNSINDTSNLRSMNSPNKLLAQNFLNSGDVSIQNDTQRSIISEVNKDEFSSRIILQLQAMARMAGRSTFSIEDINLLNLTKPQLAHLMRSSQLYQALSVQHNQSQQQHSNKDGFINMQGANAQIISKDLISGPFNVTANSIPTDSQMKTYNQSNTAQLKKTPILDNNSGSGLDFNSVNINGQSGSSSNLYKNKLQEKNVVSSQFLGGIAPNNVQSTSISSNLHKSQSMVSKTQNSLPDEVKTIQNINQLKNSNLDSDRSIGLNLNQIYSQQ</sequence>
<feature type="domain" description="Spt20-like SEP" evidence="2">
    <location>
        <begin position="168"/>
        <end position="385"/>
    </location>
</feature>
<feature type="compositionally biased region" description="Polar residues" evidence="1">
    <location>
        <begin position="769"/>
        <end position="786"/>
    </location>
</feature>
<feature type="region of interest" description="Disordered" evidence="1">
    <location>
        <begin position="623"/>
        <end position="654"/>
    </location>
</feature>
<keyword evidence="4" id="KW-1185">Reference proteome</keyword>